<dbReference type="OrthoDB" id="7554291at2759"/>
<proteinExistence type="predicted"/>
<protein>
    <submittedName>
        <fullName evidence="1">Tpa: transposase domain-containing protein</fullName>
    </submittedName>
</protein>
<name>A0A0J7KKH1_LASNI</name>
<keyword evidence="2" id="KW-1185">Reference proteome</keyword>
<dbReference type="EMBL" id="LBMM01006299">
    <property type="protein sequence ID" value="KMQ90724.1"/>
    <property type="molecule type" value="Genomic_DNA"/>
</dbReference>
<dbReference type="Proteomes" id="UP000036403">
    <property type="component" value="Unassembled WGS sequence"/>
</dbReference>
<reference evidence="1 2" key="1">
    <citation type="submission" date="2015-04" db="EMBL/GenBank/DDBJ databases">
        <title>Lasius niger genome sequencing.</title>
        <authorList>
            <person name="Konorov E.A."/>
            <person name="Nikitin M.A."/>
            <person name="Kirill M.V."/>
            <person name="Chang P."/>
        </authorList>
    </citation>
    <scope>NUCLEOTIDE SEQUENCE [LARGE SCALE GENOMIC DNA]</scope>
    <source>
        <tissue evidence="1">Whole</tissue>
    </source>
</reference>
<dbReference type="PANTHER" id="PTHR33053:SF9">
    <property type="entry name" value="AGAP000105-PA"/>
    <property type="match status" value="1"/>
</dbReference>
<evidence type="ECO:0000313" key="2">
    <source>
        <dbReference type="Proteomes" id="UP000036403"/>
    </source>
</evidence>
<comment type="caution">
    <text evidence="1">The sequence shown here is derived from an EMBL/GenBank/DDBJ whole genome shotgun (WGS) entry which is preliminary data.</text>
</comment>
<evidence type="ECO:0000313" key="1">
    <source>
        <dbReference type="EMBL" id="KMQ90724.1"/>
    </source>
</evidence>
<accession>A0A0J7KKH1</accession>
<dbReference type="PaxDb" id="67767-A0A0J7KKH1"/>
<organism evidence="1 2">
    <name type="scientific">Lasius niger</name>
    <name type="common">Black garden ant</name>
    <dbReference type="NCBI Taxonomy" id="67767"/>
    <lineage>
        <taxon>Eukaryota</taxon>
        <taxon>Metazoa</taxon>
        <taxon>Ecdysozoa</taxon>
        <taxon>Arthropoda</taxon>
        <taxon>Hexapoda</taxon>
        <taxon>Insecta</taxon>
        <taxon>Pterygota</taxon>
        <taxon>Neoptera</taxon>
        <taxon>Endopterygota</taxon>
        <taxon>Hymenoptera</taxon>
        <taxon>Apocrita</taxon>
        <taxon>Aculeata</taxon>
        <taxon>Formicoidea</taxon>
        <taxon>Formicidae</taxon>
        <taxon>Formicinae</taxon>
        <taxon>Lasius</taxon>
        <taxon>Lasius</taxon>
    </lineage>
</organism>
<dbReference type="AlphaFoldDB" id="A0A0J7KKH1"/>
<dbReference type="PANTHER" id="PTHR33053">
    <property type="entry name" value="PROTEIN, PUTATIVE-RELATED"/>
    <property type="match status" value="1"/>
</dbReference>
<sequence>MAIVANSPARAFLKCCKVPGTFYACERCTTKGISVGVGRSKKRVYPQTDAKLRTRQSFEEKLQHEHHYENCNSPIILMKNVDPVKQLVLEVMHLFYLNNMKWLLNKWTSRNEATRMKLADFKCL</sequence>
<gene>
    <name evidence="1" type="ORF">RF55_9489</name>
</gene>